<organism evidence="11 12">
    <name type="scientific">Candidatus Cryptobacteroides excrementavium</name>
    <dbReference type="NCBI Taxonomy" id="2840759"/>
    <lineage>
        <taxon>Bacteria</taxon>
        <taxon>Pseudomonadati</taxon>
        <taxon>Bacteroidota</taxon>
        <taxon>Bacteroidia</taxon>
        <taxon>Bacteroidales</taxon>
        <taxon>Candidatus Cryptobacteroides</taxon>
    </lineage>
</organism>
<proteinExistence type="inferred from homology"/>
<evidence type="ECO:0000256" key="3">
    <source>
        <dbReference type="ARBA" id="ARBA00022475"/>
    </source>
</evidence>
<evidence type="ECO:0000313" key="11">
    <source>
        <dbReference type="EMBL" id="MBO8486390.1"/>
    </source>
</evidence>
<comment type="catalytic activity">
    <reaction evidence="9">
        <text>N-terminal S-1,2-diacyl-sn-glyceryl-L-cysteinyl-[lipoprotein] + a glycerophospholipid = N-acyl-S-1,2-diacyl-sn-glyceryl-L-cysteinyl-[lipoprotein] + a 2-acyl-sn-glycero-3-phospholipid + H(+)</text>
        <dbReference type="Rhea" id="RHEA:48228"/>
        <dbReference type="Rhea" id="RHEA-COMP:14681"/>
        <dbReference type="Rhea" id="RHEA-COMP:14684"/>
        <dbReference type="ChEBI" id="CHEBI:15378"/>
        <dbReference type="ChEBI" id="CHEBI:136912"/>
        <dbReference type="ChEBI" id="CHEBI:140656"/>
        <dbReference type="ChEBI" id="CHEBI:140657"/>
        <dbReference type="ChEBI" id="CHEBI:140660"/>
        <dbReference type="EC" id="2.3.1.269"/>
    </reaction>
</comment>
<keyword evidence="3 9" id="KW-1003">Cell membrane</keyword>
<dbReference type="PANTHER" id="PTHR38686:SF1">
    <property type="entry name" value="APOLIPOPROTEIN N-ACYLTRANSFERASE"/>
    <property type="match status" value="1"/>
</dbReference>
<keyword evidence="8 9" id="KW-0012">Acyltransferase</keyword>
<reference evidence="11" key="1">
    <citation type="submission" date="2020-10" db="EMBL/GenBank/DDBJ databases">
        <authorList>
            <person name="Gilroy R."/>
        </authorList>
    </citation>
    <scope>NUCLEOTIDE SEQUENCE</scope>
    <source>
        <strain evidence="11">B2-16538</strain>
    </source>
</reference>
<evidence type="ECO:0000259" key="10">
    <source>
        <dbReference type="PROSITE" id="PS50263"/>
    </source>
</evidence>
<dbReference type="InterPro" id="IPR045378">
    <property type="entry name" value="LNT_N"/>
</dbReference>
<evidence type="ECO:0000256" key="4">
    <source>
        <dbReference type="ARBA" id="ARBA00022679"/>
    </source>
</evidence>
<dbReference type="InterPro" id="IPR003010">
    <property type="entry name" value="C-N_Hydrolase"/>
</dbReference>
<comment type="similarity">
    <text evidence="2 9">Belongs to the CN hydrolase family. Apolipoprotein N-acyltransferase subfamily.</text>
</comment>
<feature type="transmembrane region" description="Helical" evidence="9">
    <location>
        <begin position="174"/>
        <end position="193"/>
    </location>
</feature>
<dbReference type="GO" id="GO:0042158">
    <property type="term" value="P:lipoprotein biosynthetic process"/>
    <property type="evidence" value="ECO:0007669"/>
    <property type="project" value="UniProtKB-UniRule"/>
</dbReference>
<feature type="transmembrane region" description="Helical" evidence="9">
    <location>
        <begin position="205"/>
        <end position="226"/>
    </location>
</feature>
<accession>A0A9D9J4B6</accession>
<feature type="transmembrane region" description="Helical" evidence="9">
    <location>
        <begin position="36"/>
        <end position="54"/>
    </location>
</feature>
<sequence>MKRNKPLGAAHQSRGPVLLVWSLVLIFAGMMSVPFLVPHCGFLALAGIVPLLMMERIVSLSGMRRGWIYHYSAFVLWNAATTFWVCNATVGGGLFAIFANAFQMSLIFGIFRYSRKYFGGVLPYVLLAALWIAWERLYFDAQISWPWLVLGNAFARSIGSIQWYEYTGQLGGSLWIWLSNLSIFGIMVALSDGRWAFRWNVKAKIASVCGLVVVIAAPFVVSGMIYRHYEETASPLDVVILQPNIDPYNKFQAMSQDQQNSVLLSQMRETMPDRMAPDSSAVSPCGRPDSASLADMPAVPAPLLVVAPETFTNDVITNNVSTGRTFRAFTSFLQDYPGVSMIFGASSYTYYDGPEPPSHTARRIGNRWYESHNSALSVDGSGQYDIFHKSRLVPAVEMTPYPAFFCRVDDMLGGVMGRCVGQDGVSLLHCGRIPVGCAVCYESVYGEYFTGYVKAGAQVMTIITNDAWWKDTPGYRQHLSYASLRAIETRRDIARSANTGISAIIDQKGEIVERTGWWEPAVIRGTVNLNDRVTFYVAHGDIVGRVAVFLSGLLLLAMFVRMLVPAKRRCR</sequence>
<feature type="transmembrane region" description="Helical" evidence="9">
    <location>
        <begin position="117"/>
        <end position="134"/>
    </location>
</feature>
<keyword evidence="5 9" id="KW-0812">Transmembrane</keyword>
<keyword evidence="7 9" id="KW-0472">Membrane</keyword>
<dbReference type="SUPFAM" id="SSF56317">
    <property type="entry name" value="Carbon-nitrogen hydrolase"/>
    <property type="match status" value="1"/>
</dbReference>
<dbReference type="CDD" id="cd07571">
    <property type="entry name" value="ALP_N-acyl_transferase"/>
    <property type="match status" value="1"/>
</dbReference>
<evidence type="ECO:0000256" key="1">
    <source>
        <dbReference type="ARBA" id="ARBA00004651"/>
    </source>
</evidence>
<dbReference type="PANTHER" id="PTHR38686">
    <property type="entry name" value="APOLIPOPROTEIN N-ACYLTRANSFERASE"/>
    <property type="match status" value="1"/>
</dbReference>
<keyword evidence="6 9" id="KW-1133">Transmembrane helix</keyword>
<reference evidence="11" key="2">
    <citation type="journal article" date="2021" name="PeerJ">
        <title>Extensive microbial diversity within the chicken gut microbiome revealed by metagenomics and culture.</title>
        <authorList>
            <person name="Gilroy R."/>
            <person name="Ravi A."/>
            <person name="Getino M."/>
            <person name="Pursley I."/>
            <person name="Horton D.L."/>
            <person name="Alikhan N.F."/>
            <person name="Baker D."/>
            <person name="Gharbi K."/>
            <person name="Hall N."/>
            <person name="Watson M."/>
            <person name="Adriaenssens E.M."/>
            <person name="Foster-Nyarko E."/>
            <person name="Jarju S."/>
            <person name="Secka A."/>
            <person name="Antonio M."/>
            <person name="Oren A."/>
            <person name="Chaudhuri R.R."/>
            <person name="La Ragione R."/>
            <person name="Hildebrand F."/>
            <person name="Pallen M.J."/>
        </authorList>
    </citation>
    <scope>NUCLEOTIDE SEQUENCE</scope>
    <source>
        <strain evidence="11">B2-16538</strain>
    </source>
</reference>
<evidence type="ECO:0000256" key="9">
    <source>
        <dbReference type="HAMAP-Rule" id="MF_01148"/>
    </source>
</evidence>
<dbReference type="GO" id="GO:0016410">
    <property type="term" value="F:N-acyltransferase activity"/>
    <property type="evidence" value="ECO:0007669"/>
    <property type="project" value="UniProtKB-UniRule"/>
</dbReference>
<comment type="pathway">
    <text evidence="9">Protein modification; lipoprotein biosynthesis (N-acyl transfer).</text>
</comment>
<dbReference type="GO" id="GO:0005886">
    <property type="term" value="C:plasma membrane"/>
    <property type="evidence" value="ECO:0007669"/>
    <property type="project" value="UniProtKB-SubCell"/>
</dbReference>
<evidence type="ECO:0000256" key="8">
    <source>
        <dbReference type="ARBA" id="ARBA00023315"/>
    </source>
</evidence>
<feature type="domain" description="CN hydrolase" evidence="10">
    <location>
        <begin position="241"/>
        <end position="529"/>
    </location>
</feature>
<dbReference type="Pfam" id="PF00795">
    <property type="entry name" value="CN_hydrolase"/>
    <property type="match status" value="1"/>
</dbReference>
<dbReference type="EC" id="2.3.1.269" evidence="9"/>
<comment type="caution">
    <text evidence="11">The sequence shown here is derived from an EMBL/GenBank/DDBJ whole genome shotgun (WGS) entry which is preliminary data.</text>
</comment>
<feature type="transmembrane region" description="Helical" evidence="9">
    <location>
        <begin position="66"/>
        <end position="85"/>
    </location>
</feature>
<dbReference type="Gene3D" id="3.60.110.10">
    <property type="entry name" value="Carbon-nitrogen hydrolase"/>
    <property type="match status" value="1"/>
</dbReference>
<dbReference type="PROSITE" id="PS50263">
    <property type="entry name" value="CN_HYDROLASE"/>
    <property type="match status" value="1"/>
</dbReference>
<feature type="transmembrane region" description="Helical" evidence="9">
    <location>
        <begin position="91"/>
        <end position="110"/>
    </location>
</feature>
<protein>
    <recommendedName>
        <fullName evidence="9">Apolipoprotein N-acyltransferase</fullName>
        <shortName evidence="9">ALP N-acyltransferase</shortName>
        <ecNumber evidence="9">2.3.1.269</ecNumber>
    </recommendedName>
</protein>
<evidence type="ECO:0000256" key="7">
    <source>
        <dbReference type="ARBA" id="ARBA00023136"/>
    </source>
</evidence>
<dbReference type="NCBIfam" id="TIGR00546">
    <property type="entry name" value="lnt"/>
    <property type="match status" value="1"/>
</dbReference>
<dbReference type="InterPro" id="IPR036526">
    <property type="entry name" value="C-N_Hydrolase_sf"/>
</dbReference>
<comment type="function">
    <text evidence="9">Catalyzes the phospholipid dependent N-acylation of the N-terminal cysteine of apolipoprotein, the last step in lipoprotein maturation.</text>
</comment>
<evidence type="ECO:0000256" key="5">
    <source>
        <dbReference type="ARBA" id="ARBA00022692"/>
    </source>
</evidence>
<name>A0A9D9J4B6_9BACT</name>
<evidence type="ECO:0000256" key="6">
    <source>
        <dbReference type="ARBA" id="ARBA00022989"/>
    </source>
</evidence>
<evidence type="ECO:0000256" key="2">
    <source>
        <dbReference type="ARBA" id="ARBA00010065"/>
    </source>
</evidence>
<dbReference type="AlphaFoldDB" id="A0A9D9J4B6"/>
<feature type="transmembrane region" description="Helical" evidence="9">
    <location>
        <begin position="542"/>
        <end position="564"/>
    </location>
</feature>
<dbReference type="HAMAP" id="MF_01148">
    <property type="entry name" value="Lnt"/>
    <property type="match status" value="1"/>
</dbReference>
<gene>
    <name evidence="9 11" type="primary">lnt</name>
    <name evidence="11" type="ORF">IAB78_08210</name>
</gene>
<keyword evidence="4 9" id="KW-0808">Transferase</keyword>
<evidence type="ECO:0000313" key="12">
    <source>
        <dbReference type="Proteomes" id="UP000823750"/>
    </source>
</evidence>
<feature type="transmembrane region" description="Helical" evidence="9">
    <location>
        <begin position="12"/>
        <end position="30"/>
    </location>
</feature>
<dbReference type="Pfam" id="PF20154">
    <property type="entry name" value="LNT_N"/>
    <property type="match status" value="1"/>
</dbReference>
<dbReference type="Proteomes" id="UP000823750">
    <property type="component" value="Unassembled WGS sequence"/>
</dbReference>
<comment type="subcellular location">
    <subcellularLocation>
        <location evidence="1 9">Cell membrane</location>
        <topology evidence="1 9">Multi-pass membrane protein</topology>
    </subcellularLocation>
</comment>
<dbReference type="InterPro" id="IPR004563">
    <property type="entry name" value="Apolipo_AcylTrfase"/>
</dbReference>
<dbReference type="EMBL" id="JADILX010000124">
    <property type="protein sequence ID" value="MBO8486390.1"/>
    <property type="molecule type" value="Genomic_DNA"/>
</dbReference>